<dbReference type="OrthoDB" id="9991317at2759"/>
<organism evidence="1 2">
    <name type="scientific">Pisolithus microcarpus 441</name>
    <dbReference type="NCBI Taxonomy" id="765257"/>
    <lineage>
        <taxon>Eukaryota</taxon>
        <taxon>Fungi</taxon>
        <taxon>Dikarya</taxon>
        <taxon>Basidiomycota</taxon>
        <taxon>Agaricomycotina</taxon>
        <taxon>Agaricomycetes</taxon>
        <taxon>Agaricomycetidae</taxon>
        <taxon>Boletales</taxon>
        <taxon>Sclerodermatineae</taxon>
        <taxon>Pisolithaceae</taxon>
        <taxon>Pisolithus</taxon>
    </lineage>
</organism>
<keyword evidence="2" id="KW-1185">Reference proteome</keyword>
<accession>A0A0C9Z370</accession>
<evidence type="ECO:0000313" key="1">
    <source>
        <dbReference type="EMBL" id="KIK20664.1"/>
    </source>
</evidence>
<dbReference type="EMBL" id="KN833761">
    <property type="protein sequence ID" value="KIK20664.1"/>
    <property type="molecule type" value="Genomic_DNA"/>
</dbReference>
<dbReference type="AlphaFoldDB" id="A0A0C9Z370"/>
<evidence type="ECO:0000313" key="2">
    <source>
        <dbReference type="Proteomes" id="UP000054018"/>
    </source>
</evidence>
<dbReference type="Proteomes" id="UP000054018">
    <property type="component" value="Unassembled WGS sequence"/>
</dbReference>
<dbReference type="HOGENOM" id="CLU_1300138_0_0_1"/>
<reference evidence="2" key="2">
    <citation type="submission" date="2015-01" db="EMBL/GenBank/DDBJ databases">
        <title>Evolutionary Origins and Diversification of the Mycorrhizal Mutualists.</title>
        <authorList>
            <consortium name="DOE Joint Genome Institute"/>
            <consortium name="Mycorrhizal Genomics Consortium"/>
            <person name="Kohler A."/>
            <person name="Kuo A."/>
            <person name="Nagy L.G."/>
            <person name="Floudas D."/>
            <person name="Copeland A."/>
            <person name="Barry K.W."/>
            <person name="Cichocki N."/>
            <person name="Veneault-Fourrey C."/>
            <person name="LaButti K."/>
            <person name="Lindquist E.A."/>
            <person name="Lipzen A."/>
            <person name="Lundell T."/>
            <person name="Morin E."/>
            <person name="Murat C."/>
            <person name="Riley R."/>
            <person name="Ohm R."/>
            <person name="Sun H."/>
            <person name="Tunlid A."/>
            <person name="Henrissat B."/>
            <person name="Grigoriev I.V."/>
            <person name="Hibbett D.S."/>
            <person name="Martin F."/>
        </authorList>
    </citation>
    <scope>NUCLEOTIDE SEQUENCE [LARGE SCALE GENOMIC DNA]</scope>
    <source>
        <strain evidence="2">441</strain>
    </source>
</reference>
<gene>
    <name evidence="1" type="ORF">PISMIDRAFT_656399</name>
</gene>
<reference evidence="1 2" key="1">
    <citation type="submission" date="2014-04" db="EMBL/GenBank/DDBJ databases">
        <authorList>
            <consortium name="DOE Joint Genome Institute"/>
            <person name="Kuo A."/>
            <person name="Kohler A."/>
            <person name="Costa M.D."/>
            <person name="Nagy L.G."/>
            <person name="Floudas D."/>
            <person name="Copeland A."/>
            <person name="Barry K.W."/>
            <person name="Cichocki N."/>
            <person name="Veneault-Fourrey C."/>
            <person name="LaButti K."/>
            <person name="Lindquist E.A."/>
            <person name="Lipzen A."/>
            <person name="Lundell T."/>
            <person name="Morin E."/>
            <person name="Murat C."/>
            <person name="Sun H."/>
            <person name="Tunlid A."/>
            <person name="Henrissat B."/>
            <person name="Grigoriev I.V."/>
            <person name="Hibbett D.S."/>
            <person name="Martin F."/>
            <person name="Nordberg H.P."/>
            <person name="Cantor M.N."/>
            <person name="Hua S.X."/>
        </authorList>
    </citation>
    <scope>NUCLEOTIDE SEQUENCE [LARGE SCALE GENOMIC DNA]</scope>
    <source>
        <strain evidence="1 2">441</strain>
    </source>
</reference>
<proteinExistence type="predicted"/>
<sequence length="212" mass="24033">MTTRIELRFVDRCRGSGILFLHPPMHGDVSMARHLYRFATTFSRGFAMALLVYVVPTQEPRAVLTDTEVNQRLSQLKSAMTSLSDNGNGKWFASMFTEVLRGQPDTAWKAVQLLLKGVDSLEFFAFPRPASNCMPSKSSDARLAMKFSSNLFLKQFKEKGRNRELDVMITRGRTALEFTSPEHPRRHSTLVLLAGLLSERFNKEEGSKEILD</sequence>
<protein>
    <submittedName>
        <fullName evidence="1">Uncharacterized protein</fullName>
    </submittedName>
</protein>
<name>A0A0C9Z370_9AGAM</name>